<keyword evidence="3" id="KW-0813">Transport</keyword>
<evidence type="ECO:0000256" key="7">
    <source>
        <dbReference type="ARBA" id="ARBA00023136"/>
    </source>
</evidence>
<dbReference type="GO" id="GO:0016887">
    <property type="term" value="F:ATP hydrolysis activity"/>
    <property type="evidence" value="ECO:0007669"/>
    <property type="project" value="InterPro"/>
</dbReference>
<reference evidence="10 11" key="1">
    <citation type="submission" date="2020-08" db="EMBL/GenBank/DDBJ databases">
        <title>Cohnella phylogeny.</title>
        <authorList>
            <person name="Dunlap C."/>
        </authorList>
    </citation>
    <scope>NUCLEOTIDE SEQUENCE [LARGE SCALE GENOMIC DNA]</scope>
    <source>
        <strain evidence="10 11">DSM 25239</strain>
    </source>
</reference>
<evidence type="ECO:0000256" key="2">
    <source>
        <dbReference type="ARBA" id="ARBA00005417"/>
    </source>
</evidence>
<evidence type="ECO:0000256" key="5">
    <source>
        <dbReference type="ARBA" id="ARBA00022741"/>
    </source>
</evidence>
<dbReference type="Pfam" id="PF00005">
    <property type="entry name" value="ABC_tran"/>
    <property type="match status" value="2"/>
</dbReference>
<organism evidence="10 11">
    <name type="scientific">Cohnella xylanilytica</name>
    <dbReference type="NCBI Taxonomy" id="557555"/>
    <lineage>
        <taxon>Bacteria</taxon>
        <taxon>Bacillati</taxon>
        <taxon>Bacillota</taxon>
        <taxon>Bacilli</taxon>
        <taxon>Bacillales</taxon>
        <taxon>Paenibacillaceae</taxon>
        <taxon>Cohnella</taxon>
    </lineage>
</organism>
<dbReference type="PROSITE" id="PS00211">
    <property type="entry name" value="ABC_TRANSPORTER_1"/>
    <property type="match status" value="2"/>
</dbReference>
<dbReference type="PANTHER" id="PTHR43297">
    <property type="entry name" value="OLIGOPEPTIDE TRANSPORT ATP-BINDING PROTEIN APPD"/>
    <property type="match status" value="1"/>
</dbReference>
<keyword evidence="7" id="KW-0472">Membrane</keyword>
<dbReference type="AlphaFoldDB" id="A0A841TSU8"/>
<evidence type="ECO:0000256" key="8">
    <source>
        <dbReference type="SAM" id="MobiDB-lite"/>
    </source>
</evidence>
<dbReference type="PROSITE" id="PS50893">
    <property type="entry name" value="ABC_TRANSPORTER_2"/>
    <property type="match status" value="2"/>
</dbReference>
<sequence>MKPLLDIQRLSVDFNTKRGVLHALHEVSLTIKAGEAVCLVGESGSGKTIASKAVMRLLGHENGSIVNGRIALSGLDLNSLTQSELRAVRGKRMAMIFQEPMAAFDPVYTIGYQLVETIRRHESMSKSAARKHAASLLGRVGIPEPELCMKQYPGELSGGMLQRAMIAMALSCGPELLIADEPTTALDMTIQAQILRLLKELQKEFGMALFLITHDFGVAARVADRIAVMYAGRIVEQAPAQELFARPRHPYTRGLIESAFMPDRERGEKLPAIPGSIPNLNALPEGCVFHPRCLHATDRCRVSEPPTVSFSGSEVACWHASELPGVSPMPESRPPLSESGGAGGTGWGRMHAASEGEDLFRVEGLYKDYPLRSGLPGRPRAHIRAVDGVSFTIRQGETLGLVGESGSGKSTLGRLLLRLEPATAGTLFFQDTNLTGIGASKLRRMRKDMQMIFQDPYGSLDPRWNVGELVGEPLDVHLRLKGADKKERIEEILAAVGLDPSVMNRYPHEFSGGQRQRIGIARAIALNPKFVVADEAVSALDVSVQAQIVNLLQDLQKKMGLTYLFIGHGLHVVRHISDRIAVMHQGRIVEISPSRQLFRRPAHPYTRALIASIPHPDPQVQAEPDRMDGEPLFSTRTLSGCRFRMRCPLATDRCREERPELRRLDGEQYAACHNPLL</sequence>
<evidence type="ECO:0000256" key="4">
    <source>
        <dbReference type="ARBA" id="ARBA00022475"/>
    </source>
</evidence>
<dbReference type="FunFam" id="3.40.50.300:FF:000016">
    <property type="entry name" value="Oligopeptide ABC transporter ATP-binding component"/>
    <property type="match status" value="2"/>
</dbReference>
<comment type="similarity">
    <text evidence="2">Belongs to the ABC transporter superfamily.</text>
</comment>
<accession>A0A841TSU8</accession>
<evidence type="ECO:0000256" key="6">
    <source>
        <dbReference type="ARBA" id="ARBA00022840"/>
    </source>
</evidence>
<evidence type="ECO:0000256" key="3">
    <source>
        <dbReference type="ARBA" id="ARBA00022448"/>
    </source>
</evidence>
<dbReference type="GO" id="GO:0005524">
    <property type="term" value="F:ATP binding"/>
    <property type="evidence" value="ECO:0007669"/>
    <property type="project" value="UniProtKB-KW"/>
</dbReference>
<evidence type="ECO:0000256" key="1">
    <source>
        <dbReference type="ARBA" id="ARBA00004202"/>
    </source>
</evidence>
<keyword evidence="4" id="KW-1003">Cell membrane</keyword>
<dbReference type="CDD" id="cd03257">
    <property type="entry name" value="ABC_NikE_OppD_transporters"/>
    <property type="match status" value="2"/>
</dbReference>
<feature type="domain" description="ABC transporter" evidence="9">
    <location>
        <begin position="360"/>
        <end position="610"/>
    </location>
</feature>
<dbReference type="InterPro" id="IPR027417">
    <property type="entry name" value="P-loop_NTPase"/>
</dbReference>
<dbReference type="EMBL" id="JACJVR010000028">
    <property type="protein sequence ID" value="MBB6691366.1"/>
    <property type="molecule type" value="Genomic_DNA"/>
</dbReference>
<keyword evidence="11" id="KW-1185">Reference proteome</keyword>
<dbReference type="RefSeq" id="WP_185135365.1">
    <property type="nucleotide sequence ID" value="NZ_JACJVR010000028.1"/>
</dbReference>
<comment type="subcellular location">
    <subcellularLocation>
        <location evidence="1">Cell membrane</location>
        <topology evidence="1">Peripheral membrane protein</topology>
    </subcellularLocation>
</comment>
<dbReference type="InterPro" id="IPR013563">
    <property type="entry name" value="Oligopep_ABC_C"/>
</dbReference>
<dbReference type="NCBIfam" id="NF007739">
    <property type="entry name" value="PRK10419.1"/>
    <property type="match status" value="2"/>
</dbReference>
<dbReference type="InterPro" id="IPR003439">
    <property type="entry name" value="ABC_transporter-like_ATP-bd"/>
</dbReference>
<dbReference type="InterPro" id="IPR003593">
    <property type="entry name" value="AAA+_ATPase"/>
</dbReference>
<protein>
    <submittedName>
        <fullName evidence="10">ABC transporter ATP-binding protein</fullName>
    </submittedName>
</protein>
<dbReference type="Gene3D" id="3.40.50.300">
    <property type="entry name" value="P-loop containing nucleotide triphosphate hydrolases"/>
    <property type="match status" value="2"/>
</dbReference>
<dbReference type="NCBIfam" id="NF008453">
    <property type="entry name" value="PRK11308.1"/>
    <property type="match status" value="2"/>
</dbReference>
<dbReference type="PANTHER" id="PTHR43297:SF2">
    <property type="entry name" value="DIPEPTIDE TRANSPORT ATP-BINDING PROTEIN DPPD"/>
    <property type="match status" value="1"/>
</dbReference>
<dbReference type="SMART" id="SM00382">
    <property type="entry name" value="AAA"/>
    <property type="match status" value="2"/>
</dbReference>
<dbReference type="GO" id="GO:0005886">
    <property type="term" value="C:plasma membrane"/>
    <property type="evidence" value="ECO:0007669"/>
    <property type="project" value="UniProtKB-SubCell"/>
</dbReference>
<dbReference type="InterPro" id="IPR017871">
    <property type="entry name" value="ABC_transporter-like_CS"/>
</dbReference>
<dbReference type="Proteomes" id="UP000553776">
    <property type="component" value="Unassembled WGS sequence"/>
</dbReference>
<dbReference type="InterPro" id="IPR050388">
    <property type="entry name" value="ABC_Ni/Peptide_Import"/>
</dbReference>
<dbReference type="GO" id="GO:0015833">
    <property type="term" value="P:peptide transport"/>
    <property type="evidence" value="ECO:0007669"/>
    <property type="project" value="InterPro"/>
</dbReference>
<gene>
    <name evidence="10" type="ORF">H7B90_08160</name>
</gene>
<keyword evidence="5" id="KW-0547">Nucleotide-binding</keyword>
<dbReference type="NCBIfam" id="TIGR01727">
    <property type="entry name" value="oligo_HPY"/>
    <property type="match status" value="2"/>
</dbReference>
<proteinExistence type="inferred from homology"/>
<feature type="domain" description="ABC transporter" evidence="9">
    <location>
        <begin position="7"/>
        <end position="256"/>
    </location>
</feature>
<feature type="region of interest" description="Disordered" evidence="8">
    <location>
        <begin position="327"/>
        <end position="350"/>
    </location>
</feature>
<evidence type="ECO:0000259" key="9">
    <source>
        <dbReference type="PROSITE" id="PS50893"/>
    </source>
</evidence>
<evidence type="ECO:0000313" key="10">
    <source>
        <dbReference type="EMBL" id="MBB6691366.1"/>
    </source>
</evidence>
<name>A0A841TSU8_9BACL</name>
<dbReference type="Pfam" id="PF08352">
    <property type="entry name" value="oligo_HPY"/>
    <property type="match status" value="2"/>
</dbReference>
<dbReference type="SUPFAM" id="SSF52540">
    <property type="entry name" value="P-loop containing nucleoside triphosphate hydrolases"/>
    <property type="match status" value="2"/>
</dbReference>
<evidence type="ECO:0000313" key="11">
    <source>
        <dbReference type="Proteomes" id="UP000553776"/>
    </source>
</evidence>
<keyword evidence="6 10" id="KW-0067">ATP-binding</keyword>
<comment type="caution">
    <text evidence="10">The sequence shown here is derived from an EMBL/GenBank/DDBJ whole genome shotgun (WGS) entry which is preliminary data.</text>
</comment>